<sequence>MPQREQFQVDTSINRVTTPATIGSIGPTELESSSSATSSPSANQSYSTSLNPDQLPTSPVSISSSSSPVSTSVSSSITNSPTPFNPLPTRSINFAALNSKIRQQSSSNPNSHPHPHPHPHPHVNTQLPARHQPLSSVPTQTSTPATISPIHSSVPSRSQSPIVPPLHDLVNDCFLLTIDKLHDDTRAFIANSFHQCVTKQHCEENLEFLIDIYRYEYEYNLKVLTSSLNNASASTTNPPSLSTSLNSKAVINGFNHDEATSMAKMKLNAPSPCITPTTHGASTTSLSKRHQRTSSVASFESLKKKHSIRSEDLDPQQAFVSTIDDLDLNAPWDSFGESHVGDDEEYSDDEEKENDDENAEGTLAKEDLHDLNERWIFIMNNYIKHDSPSQINISQKLFKEIVQESSVCKLHNPIILLKARNEVLQILKENCYGSFASKFKKQFVQPCGEQGVCCSCGAEENKSGNDNVINPSNNSSMLALERTMTTESASCNECQEIPSTSSASTVTATPSLVSGADKQQSQKHHHHHIHHHHHHRNQDPSLSSSSSIAASLLGKLSLPKRNRTKQPSQSGNITSPLYGETSPPSSNSSSTSNIFGQAKFSNGGDASPSPSSVASSARGIPISSSLRNPQQPSSQLQQGGSSVSTSASVAQSLPIPRSMNASPISLNSVASNAQKDRDREGPVNSSGSLLSGGSLGSSLKFWKRKS</sequence>
<feature type="compositionally biased region" description="Acidic residues" evidence="1">
    <location>
        <begin position="342"/>
        <end position="359"/>
    </location>
</feature>
<feature type="compositionally biased region" description="Polar residues" evidence="1">
    <location>
        <begin position="1"/>
        <end position="21"/>
    </location>
</feature>
<feature type="region of interest" description="Disordered" evidence="1">
    <location>
        <begin position="337"/>
        <end position="365"/>
    </location>
</feature>
<dbReference type="eggNOG" id="ENOG502T1UR">
    <property type="taxonomic scope" value="Eukaryota"/>
</dbReference>
<name>H8WWT9_CANO9</name>
<accession>H8WWT9</accession>
<feature type="compositionally biased region" description="Polar residues" evidence="1">
    <location>
        <begin position="274"/>
        <end position="286"/>
    </location>
</feature>
<evidence type="ECO:0000313" key="3">
    <source>
        <dbReference type="EMBL" id="CCG21079.1"/>
    </source>
</evidence>
<dbReference type="InterPro" id="IPR036305">
    <property type="entry name" value="RGS_sf"/>
</dbReference>
<protein>
    <recommendedName>
        <fullName evidence="2">RGS domain-containing protein</fullName>
    </recommendedName>
</protein>
<dbReference type="InterPro" id="IPR044926">
    <property type="entry name" value="RGS_subdomain_2"/>
</dbReference>
<evidence type="ECO:0000259" key="2">
    <source>
        <dbReference type="SMART" id="SM00315"/>
    </source>
</evidence>
<keyword evidence="4" id="KW-1185">Reference proteome</keyword>
<organism evidence="3 4">
    <name type="scientific">Candida orthopsilosis (strain 90-125)</name>
    <name type="common">Yeast</name>
    <dbReference type="NCBI Taxonomy" id="1136231"/>
    <lineage>
        <taxon>Eukaryota</taxon>
        <taxon>Fungi</taxon>
        <taxon>Dikarya</taxon>
        <taxon>Ascomycota</taxon>
        <taxon>Saccharomycotina</taxon>
        <taxon>Pichiomycetes</taxon>
        <taxon>Debaryomycetaceae</taxon>
        <taxon>Candida/Lodderomyces clade</taxon>
        <taxon>Candida</taxon>
    </lineage>
</organism>
<dbReference type="Proteomes" id="UP000005018">
    <property type="component" value="Chromosome 1"/>
</dbReference>
<feature type="compositionally biased region" description="Polar residues" evidence="1">
    <location>
        <begin position="659"/>
        <end position="673"/>
    </location>
</feature>
<feature type="region of interest" description="Disordered" evidence="1">
    <location>
        <begin position="270"/>
        <end position="313"/>
    </location>
</feature>
<feature type="compositionally biased region" description="Basic residues" evidence="1">
    <location>
        <begin position="521"/>
        <end position="536"/>
    </location>
</feature>
<reference evidence="3 4" key="1">
    <citation type="journal article" date="2012" name="PLoS ONE">
        <title>Sequence and analysis of the genome of the pathogenic yeast Candida orthopsilosis.</title>
        <authorList>
            <person name="Riccombeni A."/>
            <person name="Vidanes G."/>
            <person name="Proux-Wera E."/>
            <person name="Wolfe K.H."/>
            <person name="Butler G."/>
        </authorList>
    </citation>
    <scope>NUCLEOTIDE SEQUENCE [LARGE SCALE GENOMIC DNA]</scope>
    <source>
        <strain evidence="3 4">Co 90-125</strain>
    </source>
</reference>
<dbReference type="HOGENOM" id="CLU_390787_0_0_1"/>
<feature type="compositionally biased region" description="Polar residues" evidence="1">
    <location>
        <begin position="123"/>
        <end position="159"/>
    </location>
</feature>
<feature type="compositionally biased region" description="Low complexity" evidence="1">
    <location>
        <begin position="32"/>
        <end position="49"/>
    </location>
</feature>
<gene>
    <name evidence="3" type="ORF">CORT_0A06940</name>
</gene>
<dbReference type="SUPFAM" id="SSF48097">
    <property type="entry name" value="Regulator of G-protein signaling, RGS"/>
    <property type="match status" value="1"/>
</dbReference>
<feature type="compositionally biased region" description="Polar residues" evidence="1">
    <location>
        <begin position="565"/>
        <end position="575"/>
    </location>
</feature>
<dbReference type="KEGG" id="cot:CORT_0A06940"/>
<proteinExistence type="predicted"/>
<feature type="compositionally biased region" description="Low complexity" evidence="1">
    <location>
        <begin position="56"/>
        <end position="82"/>
    </location>
</feature>
<feature type="region of interest" description="Disordered" evidence="1">
    <location>
        <begin position="1"/>
        <end position="159"/>
    </location>
</feature>
<feature type="compositionally biased region" description="Low complexity" evidence="1">
    <location>
        <begin position="581"/>
        <end position="593"/>
    </location>
</feature>
<dbReference type="AlphaFoldDB" id="H8WWT9"/>
<dbReference type="RefSeq" id="XP_003866518.1">
    <property type="nucleotide sequence ID" value="XM_003866470.1"/>
</dbReference>
<dbReference type="OrthoDB" id="4097096at2759"/>
<feature type="domain" description="RGS" evidence="2">
    <location>
        <begin position="177"/>
        <end position="444"/>
    </location>
</feature>
<evidence type="ECO:0000256" key="1">
    <source>
        <dbReference type="SAM" id="MobiDB-lite"/>
    </source>
</evidence>
<dbReference type="Gene3D" id="1.10.167.10">
    <property type="entry name" value="Regulator of G-protein Signalling 4, domain 2"/>
    <property type="match status" value="1"/>
</dbReference>
<feature type="compositionally biased region" description="Low complexity" evidence="1">
    <location>
        <begin position="685"/>
        <end position="699"/>
    </location>
</feature>
<feature type="compositionally biased region" description="Low complexity" evidence="1">
    <location>
        <begin position="606"/>
        <end position="652"/>
    </location>
</feature>
<feature type="region of interest" description="Disordered" evidence="1">
    <location>
        <begin position="513"/>
        <end position="706"/>
    </location>
</feature>
<evidence type="ECO:0000313" key="4">
    <source>
        <dbReference type="Proteomes" id="UP000005018"/>
    </source>
</evidence>
<dbReference type="SMART" id="SM00315">
    <property type="entry name" value="RGS"/>
    <property type="match status" value="1"/>
</dbReference>
<feature type="compositionally biased region" description="Low complexity" evidence="1">
    <location>
        <begin position="541"/>
        <end position="557"/>
    </location>
</feature>
<dbReference type="EMBL" id="HE681719">
    <property type="protein sequence ID" value="CCG21079.1"/>
    <property type="molecule type" value="Genomic_DNA"/>
</dbReference>
<dbReference type="GeneID" id="14537790"/>
<dbReference type="InterPro" id="IPR016137">
    <property type="entry name" value="RGS"/>
</dbReference>